<accession>A0A3B0Y8C0</accession>
<dbReference type="AlphaFoldDB" id="A0A3B0Y8C0"/>
<organism evidence="1">
    <name type="scientific">hydrothermal vent metagenome</name>
    <dbReference type="NCBI Taxonomy" id="652676"/>
    <lineage>
        <taxon>unclassified sequences</taxon>
        <taxon>metagenomes</taxon>
        <taxon>ecological metagenomes</taxon>
    </lineage>
</organism>
<gene>
    <name evidence="1" type="ORF">MNBD_GAMMA13-1425</name>
</gene>
<sequence length="25" mass="2784">MITNIQHFLNGSGEVPDMPLEAQEL</sequence>
<protein>
    <submittedName>
        <fullName evidence="1">Uncharacterized protein</fullName>
    </submittedName>
</protein>
<name>A0A3B0Y8C0_9ZZZZ</name>
<proteinExistence type="predicted"/>
<feature type="non-terminal residue" evidence="1">
    <location>
        <position position="25"/>
    </location>
</feature>
<reference evidence="1" key="1">
    <citation type="submission" date="2018-06" db="EMBL/GenBank/DDBJ databases">
        <authorList>
            <person name="Zhirakovskaya E."/>
        </authorList>
    </citation>
    <scope>NUCLEOTIDE SEQUENCE</scope>
</reference>
<dbReference type="EMBL" id="UOFK01000107">
    <property type="protein sequence ID" value="VAW77045.1"/>
    <property type="molecule type" value="Genomic_DNA"/>
</dbReference>
<evidence type="ECO:0000313" key="1">
    <source>
        <dbReference type="EMBL" id="VAW77045.1"/>
    </source>
</evidence>